<feature type="active site" description="Proton donor" evidence="1">
    <location>
        <position position="82"/>
    </location>
</feature>
<dbReference type="PIRSF" id="PIRSF001359">
    <property type="entry name" value="F_bP_aldolase_II"/>
    <property type="match status" value="1"/>
</dbReference>
<feature type="binding site" evidence="3">
    <location>
        <position position="179"/>
    </location>
    <ligand>
        <name>Zn(2+)</name>
        <dbReference type="ChEBI" id="CHEBI:29105"/>
        <label>1</label>
        <note>catalytic</note>
    </ligand>
</feature>
<feature type="binding site" evidence="2">
    <location>
        <begin position="208"/>
        <end position="210"/>
    </location>
    <ligand>
        <name>dihydroxyacetone phosphate</name>
        <dbReference type="ChEBI" id="CHEBI:57642"/>
    </ligand>
</feature>
<evidence type="ECO:0000313" key="5">
    <source>
        <dbReference type="Proteomes" id="UP000190285"/>
    </source>
</evidence>
<keyword evidence="3" id="KW-0479">Metal-binding</keyword>
<accession>A0A1T5K5Z1</accession>
<dbReference type="PANTHER" id="PTHR30304">
    <property type="entry name" value="D-TAGATOSE-1,6-BISPHOSPHATE ALDOLASE"/>
    <property type="match status" value="1"/>
</dbReference>
<dbReference type="Pfam" id="PF01116">
    <property type="entry name" value="F_bP_aldolase"/>
    <property type="match status" value="1"/>
</dbReference>
<sequence length="283" mass="30944">MKLVPMKDILEDAYKNGYAVPALNGSHLEFYKGFIEVAAELKSPLIIQAAYEEVEYVDAKNIVDIIENFGRNKDIKVAIHLDHGPSFEAAAECIRGGFTSVMYDGSTLPFEDNVTNTKKVVDMAHAVGVTVEGELGTIGQTTEFGEKVDNVQVTDPELVKDFVERTGIDCIAPAFGTAHGLYVGEPKLDFELLDNISKLVNIPIVMHGGSGVPENDVKKAISLGVSKINVSTALRKAFIDEMKRYMKENPDNLMTMDILGSATEALKEEARSTIKRFGSANRL</sequence>
<dbReference type="RefSeq" id="WP_079490757.1">
    <property type="nucleotide sequence ID" value="NZ_FUZT01000003.1"/>
</dbReference>
<dbReference type="InterPro" id="IPR013785">
    <property type="entry name" value="Aldolase_TIM"/>
</dbReference>
<feature type="binding site" evidence="3">
    <location>
        <position position="104"/>
    </location>
    <ligand>
        <name>Zn(2+)</name>
        <dbReference type="ChEBI" id="CHEBI:29105"/>
        <label>2</label>
    </ligand>
</feature>
<keyword evidence="3" id="KW-0862">Zinc</keyword>
<organism evidence="4 5">
    <name type="scientific">Maledivibacter halophilus</name>
    <dbReference type="NCBI Taxonomy" id="36842"/>
    <lineage>
        <taxon>Bacteria</taxon>
        <taxon>Bacillati</taxon>
        <taxon>Bacillota</taxon>
        <taxon>Clostridia</taxon>
        <taxon>Peptostreptococcales</taxon>
        <taxon>Caminicellaceae</taxon>
        <taxon>Maledivibacter</taxon>
    </lineage>
</organism>
<dbReference type="GO" id="GO:0005975">
    <property type="term" value="P:carbohydrate metabolic process"/>
    <property type="evidence" value="ECO:0007669"/>
    <property type="project" value="InterPro"/>
</dbReference>
<keyword evidence="5" id="KW-1185">Reference proteome</keyword>
<dbReference type="EMBL" id="FUZT01000003">
    <property type="protein sequence ID" value="SKC59041.1"/>
    <property type="molecule type" value="Genomic_DNA"/>
</dbReference>
<reference evidence="4 5" key="1">
    <citation type="submission" date="2017-02" db="EMBL/GenBank/DDBJ databases">
        <authorList>
            <person name="Peterson S.W."/>
        </authorList>
    </citation>
    <scope>NUCLEOTIDE SEQUENCE [LARGE SCALE GENOMIC DNA]</scope>
    <source>
        <strain evidence="4 5">M1</strain>
    </source>
</reference>
<feature type="binding site" evidence="3">
    <location>
        <position position="134"/>
    </location>
    <ligand>
        <name>Zn(2+)</name>
        <dbReference type="ChEBI" id="CHEBI:29105"/>
        <label>2</label>
    </ligand>
</feature>
<feature type="binding site" evidence="2">
    <location>
        <begin position="229"/>
        <end position="232"/>
    </location>
    <ligand>
        <name>dihydroxyacetone phosphate</name>
        <dbReference type="ChEBI" id="CHEBI:57642"/>
    </ligand>
</feature>
<evidence type="ECO:0000256" key="2">
    <source>
        <dbReference type="PIRSR" id="PIRSR001359-2"/>
    </source>
</evidence>
<name>A0A1T5K5Z1_9FIRM</name>
<feature type="binding site" evidence="3">
    <location>
        <position position="83"/>
    </location>
    <ligand>
        <name>Zn(2+)</name>
        <dbReference type="ChEBI" id="CHEBI:29105"/>
        <label>1</label>
        <note>catalytic</note>
    </ligand>
</feature>
<dbReference type="GO" id="GO:0016832">
    <property type="term" value="F:aldehyde-lyase activity"/>
    <property type="evidence" value="ECO:0007669"/>
    <property type="project" value="InterPro"/>
</dbReference>
<dbReference type="CDD" id="cd00947">
    <property type="entry name" value="TBP_aldolase_IIB"/>
    <property type="match status" value="1"/>
</dbReference>
<feature type="binding site" evidence="2">
    <location>
        <position position="180"/>
    </location>
    <ligand>
        <name>dihydroxyacetone phosphate</name>
        <dbReference type="ChEBI" id="CHEBI:57642"/>
    </ligand>
</feature>
<feature type="binding site" evidence="3">
    <location>
        <position position="207"/>
    </location>
    <ligand>
        <name>Zn(2+)</name>
        <dbReference type="ChEBI" id="CHEBI:29105"/>
        <label>1</label>
        <note>catalytic</note>
    </ligand>
</feature>
<dbReference type="InterPro" id="IPR000771">
    <property type="entry name" value="FBA_II"/>
</dbReference>
<dbReference type="Gene3D" id="3.20.20.70">
    <property type="entry name" value="Aldolase class I"/>
    <property type="match status" value="1"/>
</dbReference>
<dbReference type="Proteomes" id="UP000190285">
    <property type="component" value="Unassembled WGS sequence"/>
</dbReference>
<proteinExistence type="predicted"/>
<dbReference type="PANTHER" id="PTHR30304:SF0">
    <property type="entry name" value="D-TAGATOSE-1,6-BISPHOSPHATE ALDOLASE SUBUNIT GATY-RELATED"/>
    <property type="match status" value="1"/>
</dbReference>
<dbReference type="AlphaFoldDB" id="A0A1T5K5Z1"/>
<evidence type="ECO:0000313" key="4">
    <source>
        <dbReference type="EMBL" id="SKC59041.1"/>
    </source>
</evidence>
<evidence type="ECO:0000256" key="3">
    <source>
        <dbReference type="PIRSR" id="PIRSR001359-3"/>
    </source>
</evidence>
<dbReference type="GO" id="GO:0008270">
    <property type="term" value="F:zinc ion binding"/>
    <property type="evidence" value="ECO:0007669"/>
    <property type="project" value="InterPro"/>
</dbReference>
<dbReference type="NCBIfam" id="TIGR00167">
    <property type="entry name" value="cbbA"/>
    <property type="match status" value="1"/>
</dbReference>
<dbReference type="SUPFAM" id="SSF51569">
    <property type="entry name" value="Aldolase"/>
    <property type="match status" value="1"/>
</dbReference>
<comment type="cofactor">
    <cofactor evidence="3">
        <name>Zn(2+)</name>
        <dbReference type="ChEBI" id="CHEBI:29105"/>
    </cofactor>
    <text evidence="3">Binds 2 Zn(2+) ions per subunit. One is catalytic and the other provides a structural contribution.</text>
</comment>
<protein>
    <submittedName>
        <fullName evidence="4">Fructose-bisphosphate aldolase, class II</fullName>
    </submittedName>
</protein>
<gene>
    <name evidence="4" type="ORF">SAMN02194393_01647</name>
</gene>
<evidence type="ECO:0000256" key="1">
    <source>
        <dbReference type="PIRSR" id="PIRSR001359-1"/>
    </source>
</evidence>
<dbReference type="STRING" id="36842.SAMN02194393_01647"/>
<dbReference type="OrthoDB" id="9803995at2"/>
<dbReference type="InterPro" id="IPR050246">
    <property type="entry name" value="Class_II_FBP_aldolase"/>
</dbReference>